<organism evidence="1 2">
    <name type="scientific">Hyalangium minutum</name>
    <dbReference type="NCBI Taxonomy" id="394096"/>
    <lineage>
        <taxon>Bacteria</taxon>
        <taxon>Pseudomonadati</taxon>
        <taxon>Myxococcota</taxon>
        <taxon>Myxococcia</taxon>
        <taxon>Myxococcales</taxon>
        <taxon>Cystobacterineae</taxon>
        <taxon>Archangiaceae</taxon>
        <taxon>Hyalangium</taxon>
    </lineage>
</organism>
<keyword evidence="2" id="KW-1185">Reference proteome</keyword>
<sequence>MSSRAPVGGTLSIEVHLRAEAASSLKAVGHRLDRQLTALRELGAQMQAMPLGAAREKRVAEYDEKRREAEYLKWTLIVQREAMGLAHHEDVHELYRVPPKLS</sequence>
<dbReference type="STRING" id="394096.DB31_2188"/>
<dbReference type="OrthoDB" id="9814981at2"/>
<evidence type="ECO:0000313" key="2">
    <source>
        <dbReference type="Proteomes" id="UP000028725"/>
    </source>
</evidence>
<dbReference type="Proteomes" id="UP000028725">
    <property type="component" value="Unassembled WGS sequence"/>
</dbReference>
<gene>
    <name evidence="1" type="ORF">DB31_2188</name>
</gene>
<comment type="caution">
    <text evidence="1">The sequence shown here is derived from an EMBL/GenBank/DDBJ whole genome shotgun (WGS) entry which is preliminary data.</text>
</comment>
<dbReference type="EMBL" id="JMCB01000014">
    <property type="protein sequence ID" value="KFE64394.1"/>
    <property type="molecule type" value="Genomic_DNA"/>
</dbReference>
<dbReference type="RefSeq" id="WP_044194514.1">
    <property type="nucleotide sequence ID" value="NZ_JMCB01000014.1"/>
</dbReference>
<reference evidence="1 2" key="1">
    <citation type="submission" date="2014-04" db="EMBL/GenBank/DDBJ databases">
        <title>Genome assembly of Hyalangium minutum DSM 14724.</title>
        <authorList>
            <person name="Sharma G."/>
            <person name="Subramanian S."/>
        </authorList>
    </citation>
    <scope>NUCLEOTIDE SEQUENCE [LARGE SCALE GENOMIC DNA]</scope>
    <source>
        <strain evidence="1 2">DSM 14724</strain>
    </source>
</reference>
<accession>A0A085W9N1</accession>
<evidence type="ECO:0000313" key="1">
    <source>
        <dbReference type="EMBL" id="KFE64394.1"/>
    </source>
</evidence>
<dbReference type="AlphaFoldDB" id="A0A085W9N1"/>
<name>A0A085W9N1_9BACT</name>
<protein>
    <submittedName>
        <fullName evidence="1">Uncharacterized protein</fullName>
    </submittedName>
</protein>
<proteinExistence type="predicted"/>